<dbReference type="PROSITE" id="PS01050">
    <property type="entry name" value="YJEF_C_2"/>
    <property type="match status" value="1"/>
</dbReference>
<dbReference type="Pfam" id="PF03853">
    <property type="entry name" value="YjeF_N"/>
    <property type="match status" value="1"/>
</dbReference>
<dbReference type="KEGG" id="goy:GLS_c00940"/>
<keyword evidence="8 17" id="KW-0521">NADP</keyword>
<feature type="domain" description="YjeF N-terminal" evidence="21">
    <location>
        <begin position="23"/>
        <end position="214"/>
    </location>
</feature>
<dbReference type="EC" id="4.2.1.136" evidence="19"/>
<dbReference type="HAMAP" id="MF_01965">
    <property type="entry name" value="NADHX_dehydratase"/>
    <property type="match status" value="1"/>
</dbReference>
<dbReference type="HAMAP" id="MF_01966">
    <property type="entry name" value="NADHX_epimerase"/>
    <property type="match status" value="1"/>
</dbReference>
<sequence length="498" mass="51176">MPSPEISSPVSRHPFALLLPEESDRMDHAAAALLPSTRLMENAGWAVARVIRNRFSPRRVTVACGPGNNGGDGYVVARNLARWGWSVRVAALAAPKPGTPAAEMAACWTGPMVPFTAEELAGADLVVDAVFGSGLKRPVADDVAAVLAAAREVVAIDMPSGVAGASGEILGKARDCTLTVTFVRPRPGHVLQPGSDLCGEVICADIGMPDAAWEGITPVVQHNGPGLWSLPVSGDGDYKYRRGVVSLCGGAEMPGATRLSARGARRSGAGLVRISAGEGAPAYRLGDPGLIVDDAPLSELLEDARRKVWICGPGLTEDEVAATLPQLLKADRIVLADAGALAWGAQDLSRLKGVAAVTPHIGEFRKLFGPVEGSRLDAALAAAKRINAVVVMKGPDTIIAAPDGRLAINTHASSALATAGSGDTLTGVIAALLAAGMDVWEGCCAGVWLHGEAGIEAGKVHGGWPLAEDLDLPLGPARATATRLAREAGDKKATGSLL</sequence>
<evidence type="ECO:0000259" key="20">
    <source>
        <dbReference type="PROSITE" id="PS51383"/>
    </source>
</evidence>
<dbReference type="PANTHER" id="PTHR12592:SF0">
    <property type="entry name" value="ATP-DEPENDENT (S)-NAD(P)H-HYDRATE DEHYDRATASE"/>
    <property type="match status" value="1"/>
</dbReference>
<dbReference type="AlphaFoldDB" id="A0A067Z367"/>
<accession>A0A067Z367</accession>
<dbReference type="GO" id="GO:0052856">
    <property type="term" value="F:NAD(P)HX epimerase activity"/>
    <property type="evidence" value="ECO:0007669"/>
    <property type="project" value="UniProtKB-UniRule"/>
</dbReference>
<evidence type="ECO:0000256" key="11">
    <source>
        <dbReference type="ARBA" id="ARBA00023235"/>
    </source>
</evidence>
<comment type="catalytic activity">
    <reaction evidence="2 18 19">
        <text>(6R)-NADPHX = (6S)-NADPHX</text>
        <dbReference type="Rhea" id="RHEA:32227"/>
        <dbReference type="ChEBI" id="CHEBI:64076"/>
        <dbReference type="ChEBI" id="CHEBI:64077"/>
        <dbReference type="EC" id="5.1.99.6"/>
    </reaction>
</comment>
<evidence type="ECO:0000256" key="2">
    <source>
        <dbReference type="ARBA" id="ARBA00000909"/>
    </source>
</evidence>
<evidence type="ECO:0000256" key="9">
    <source>
        <dbReference type="ARBA" id="ARBA00022958"/>
    </source>
</evidence>
<feature type="binding site" evidence="18">
    <location>
        <begin position="132"/>
        <end position="138"/>
    </location>
    <ligand>
        <name>(6S)-NADPHX</name>
        <dbReference type="ChEBI" id="CHEBI:64076"/>
    </ligand>
</feature>
<dbReference type="InterPro" id="IPR036652">
    <property type="entry name" value="YjeF_N_dom_sf"/>
</dbReference>
<feature type="binding site" evidence="17">
    <location>
        <position position="360"/>
    </location>
    <ligand>
        <name>(6S)-NADPHX</name>
        <dbReference type="ChEBI" id="CHEBI:64076"/>
    </ligand>
</feature>
<evidence type="ECO:0000256" key="5">
    <source>
        <dbReference type="ARBA" id="ARBA00022723"/>
    </source>
</evidence>
<comment type="similarity">
    <text evidence="17">Belongs to the NnrD/CARKD family.</text>
</comment>
<evidence type="ECO:0000256" key="12">
    <source>
        <dbReference type="ARBA" id="ARBA00023239"/>
    </source>
</evidence>
<dbReference type="HOGENOM" id="CLU_024853_4_0_5"/>
<feature type="binding site" evidence="18">
    <location>
        <begin position="68"/>
        <end position="72"/>
    </location>
    <ligand>
        <name>(6S)-NADPHX</name>
        <dbReference type="ChEBI" id="CHEBI:64076"/>
    </ligand>
</feature>
<evidence type="ECO:0000256" key="7">
    <source>
        <dbReference type="ARBA" id="ARBA00022840"/>
    </source>
</evidence>
<evidence type="ECO:0000256" key="17">
    <source>
        <dbReference type="HAMAP-Rule" id="MF_01965"/>
    </source>
</evidence>
<dbReference type="NCBIfam" id="TIGR00196">
    <property type="entry name" value="yjeF_cterm"/>
    <property type="match status" value="1"/>
</dbReference>
<evidence type="ECO:0000256" key="8">
    <source>
        <dbReference type="ARBA" id="ARBA00022857"/>
    </source>
</evidence>
<evidence type="ECO:0000256" key="13">
    <source>
        <dbReference type="ARBA" id="ARBA00023268"/>
    </source>
</evidence>
<keyword evidence="12 17" id="KW-0456">Lyase</keyword>
<dbReference type="PROSITE" id="PS51385">
    <property type="entry name" value="YJEF_N"/>
    <property type="match status" value="1"/>
</dbReference>
<keyword evidence="6 17" id="KW-0547">Nucleotide-binding</keyword>
<dbReference type="NCBIfam" id="TIGR00197">
    <property type="entry name" value="yjeF_nterm"/>
    <property type="match status" value="1"/>
</dbReference>
<comment type="function">
    <text evidence="18">Catalyzes the epimerization of the S- and R-forms of NAD(P)HX, a damaged form of NAD(P)H that is a result of enzymatic or heat-dependent hydration. This is a prerequisite for the S-specific NAD(P)H-hydrate dehydratase to allow the repair of both epimers of NAD(P)HX.</text>
</comment>
<dbReference type="SUPFAM" id="SSF53613">
    <property type="entry name" value="Ribokinase-like"/>
    <property type="match status" value="1"/>
</dbReference>
<keyword evidence="22" id="KW-0418">Kinase</keyword>
<gene>
    <name evidence="17" type="primary">nnrD</name>
    <name evidence="18" type="synonym">nnrE</name>
    <name evidence="22" type="ORF">GLS_c00940</name>
</gene>
<keyword evidence="22" id="KW-0808">Transferase</keyword>
<dbReference type="InterPro" id="IPR000631">
    <property type="entry name" value="CARKD"/>
</dbReference>
<comment type="similarity">
    <text evidence="4 19">In the C-terminal section; belongs to the NnrD/CARKD family.</text>
</comment>
<protein>
    <recommendedName>
        <fullName evidence="19">Bifunctional NAD(P)H-hydrate repair enzyme</fullName>
    </recommendedName>
    <alternativeName>
        <fullName evidence="19">Nicotinamide nucleotide repair protein</fullName>
    </alternativeName>
    <domain>
        <recommendedName>
            <fullName evidence="19">ADP-dependent (S)-NAD(P)H-hydrate dehydratase</fullName>
            <ecNumber evidence="19">4.2.1.136</ecNumber>
        </recommendedName>
        <alternativeName>
            <fullName evidence="19">ADP-dependent NAD(P)HX dehydratase</fullName>
        </alternativeName>
    </domain>
    <domain>
        <recommendedName>
            <fullName evidence="19">NAD(P)H-hydrate epimerase</fullName>
            <ecNumber evidence="19">5.1.99.6</ecNumber>
        </recommendedName>
    </domain>
</protein>
<dbReference type="GO" id="GO:0052855">
    <property type="term" value="F:ADP-dependent NAD(P)H-hydrate dehydratase activity"/>
    <property type="evidence" value="ECO:0007669"/>
    <property type="project" value="UniProtKB-UniRule"/>
</dbReference>
<feature type="binding site" evidence="17">
    <location>
        <position position="422"/>
    </location>
    <ligand>
        <name>AMP</name>
        <dbReference type="ChEBI" id="CHEBI:456215"/>
    </ligand>
</feature>
<keyword evidence="10 17" id="KW-0520">NAD</keyword>
<evidence type="ECO:0000256" key="10">
    <source>
        <dbReference type="ARBA" id="ARBA00023027"/>
    </source>
</evidence>
<dbReference type="InterPro" id="IPR029056">
    <property type="entry name" value="Ribokinase-like"/>
</dbReference>
<dbReference type="PANTHER" id="PTHR12592">
    <property type="entry name" value="ATP-DEPENDENT (S)-NAD(P)H-HYDRATE DEHYDRATASE FAMILY MEMBER"/>
    <property type="match status" value="1"/>
</dbReference>
<feature type="binding site" evidence="18">
    <location>
        <position position="69"/>
    </location>
    <ligand>
        <name>K(+)</name>
        <dbReference type="ChEBI" id="CHEBI:29103"/>
    </ligand>
</feature>
<keyword evidence="9 18" id="KW-0630">Potassium</keyword>
<feature type="binding site" evidence="18">
    <location>
        <position position="157"/>
    </location>
    <ligand>
        <name>(6S)-NADPHX</name>
        <dbReference type="ChEBI" id="CHEBI:64076"/>
    </ligand>
</feature>
<dbReference type="SUPFAM" id="SSF64153">
    <property type="entry name" value="YjeF N-terminal domain-like"/>
    <property type="match status" value="1"/>
</dbReference>
<dbReference type="EMBL" id="CP004373">
    <property type="protein sequence ID" value="AHK70025.1"/>
    <property type="molecule type" value="Genomic_DNA"/>
</dbReference>
<dbReference type="GO" id="GO:0046872">
    <property type="term" value="F:metal ion binding"/>
    <property type="evidence" value="ECO:0007669"/>
    <property type="project" value="UniProtKB-UniRule"/>
</dbReference>
<comment type="similarity">
    <text evidence="18">Belongs to the NnrE/AIBP family.</text>
</comment>
<evidence type="ECO:0000256" key="14">
    <source>
        <dbReference type="ARBA" id="ARBA00025153"/>
    </source>
</evidence>
<feature type="domain" description="YjeF C-terminal" evidence="20">
    <location>
        <begin position="224"/>
        <end position="498"/>
    </location>
</feature>
<comment type="subunit">
    <text evidence="17">Homotetramer.</text>
</comment>
<evidence type="ECO:0000256" key="15">
    <source>
        <dbReference type="ARBA" id="ARBA00048238"/>
    </source>
</evidence>
<dbReference type="GO" id="GO:0005524">
    <property type="term" value="F:ATP binding"/>
    <property type="evidence" value="ECO:0007669"/>
    <property type="project" value="UniProtKB-UniRule"/>
</dbReference>
<dbReference type="PIRSF" id="PIRSF017184">
    <property type="entry name" value="Nnr"/>
    <property type="match status" value="1"/>
</dbReference>
<evidence type="ECO:0000313" key="22">
    <source>
        <dbReference type="EMBL" id="AHK70025.1"/>
    </source>
</evidence>
<comment type="similarity">
    <text evidence="3 19">In the N-terminal section; belongs to the NnrE/AIBP family.</text>
</comment>
<dbReference type="GO" id="GO:0110051">
    <property type="term" value="P:metabolite repair"/>
    <property type="evidence" value="ECO:0007669"/>
    <property type="project" value="TreeGrafter"/>
</dbReference>
<dbReference type="GO" id="GO:0046496">
    <property type="term" value="P:nicotinamide nucleotide metabolic process"/>
    <property type="evidence" value="ECO:0007669"/>
    <property type="project" value="UniProtKB-UniRule"/>
</dbReference>
<comment type="caution">
    <text evidence="18">Lacks conserved residue(s) required for the propagation of feature annotation.</text>
</comment>
<dbReference type="PROSITE" id="PS51383">
    <property type="entry name" value="YJEF_C_3"/>
    <property type="match status" value="1"/>
</dbReference>
<dbReference type="EC" id="5.1.99.6" evidence="19"/>
<feature type="binding site" evidence="17">
    <location>
        <position position="423"/>
    </location>
    <ligand>
        <name>(6S)-NADPHX</name>
        <dbReference type="ChEBI" id="CHEBI:64076"/>
    </ligand>
</feature>
<feature type="binding site" evidence="18">
    <location>
        <position position="160"/>
    </location>
    <ligand>
        <name>K(+)</name>
        <dbReference type="ChEBI" id="CHEBI:29103"/>
    </ligand>
</feature>
<dbReference type="RefSeq" id="WP_193363829.1">
    <property type="nucleotide sequence ID" value="NZ_CP004373.1"/>
</dbReference>
<keyword evidence="13" id="KW-0511">Multifunctional enzyme</keyword>
<comment type="cofactor">
    <cofactor evidence="17">
        <name>Mg(2+)</name>
        <dbReference type="ChEBI" id="CHEBI:18420"/>
    </cofactor>
</comment>
<evidence type="ECO:0000256" key="18">
    <source>
        <dbReference type="HAMAP-Rule" id="MF_01966"/>
    </source>
</evidence>
<comment type="function">
    <text evidence="14 19">Bifunctional enzyme that catalyzes the epimerization of the S- and R-forms of NAD(P)HX and the dehydration of the S-form of NAD(P)HX at the expense of ADP, which is converted to AMP. This allows the repair of both epimers of NAD(P)HX, a damaged form of NAD(P)H that is a result of enzymatic or heat-dependent hydration.</text>
</comment>
<dbReference type="GeneID" id="56904343"/>
<feature type="binding site" evidence="17">
    <location>
        <begin position="393"/>
        <end position="397"/>
    </location>
    <ligand>
        <name>AMP</name>
        <dbReference type="ChEBI" id="CHEBI:456215"/>
    </ligand>
</feature>
<evidence type="ECO:0000256" key="6">
    <source>
        <dbReference type="ARBA" id="ARBA00022741"/>
    </source>
</evidence>
<evidence type="ECO:0000313" key="23">
    <source>
        <dbReference type="Proteomes" id="UP000031656"/>
    </source>
</evidence>
<evidence type="ECO:0000256" key="3">
    <source>
        <dbReference type="ARBA" id="ARBA00006001"/>
    </source>
</evidence>
<feature type="binding site" evidence="17">
    <location>
        <position position="314"/>
    </location>
    <ligand>
        <name>(6S)-NADPHX</name>
        <dbReference type="ChEBI" id="CHEBI:64076"/>
    </ligand>
</feature>
<comment type="catalytic activity">
    <reaction evidence="15 17 19">
        <text>(6S)-NADHX + ADP = AMP + phosphate + NADH + H(+)</text>
        <dbReference type="Rhea" id="RHEA:32223"/>
        <dbReference type="ChEBI" id="CHEBI:15378"/>
        <dbReference type="ChEBI" id="CHEBI:43474"/>
        <dbReference type="ChEBI" id="CHEBI:57945"/>
        <dbReference type="ChEBI" id="CHEBI:64074"/>
        <dbReference type="ChEBI" id="CHEBI:456215"/>
        <dbReference type="ChEBI" id="CHEBI:456216"/>
        <dbReference type="EC" id="4.2.1.136"/>
    </reaction>
</comment>
<name>A0A067Z367_GLUOY</name>
<dbReference type="Proteomes" id="UP000031656">
    <property type="component" value="Chromosome"/>
</dbReference>
<keyword evidence="5 18" id="KW-0479">Metal-binding</keyword>
<comment type="catalytic activity">
    <reaction evidence="16 17 19">
        <text>(6S)-NADPHX + ADP = AMP + phosphate + NADPH + H(+)</text>
        <dbReference type="Rhea" id="RHEA:32235"/>
        <dbReference type="ChEBI" id="CHEBI:15378"/>
        <dbReference type="ChEBI" id="CHEBI:43474"/>
        <dbReference type="ChEBI" id="CHEBI:57783"/>
        <dbReference type="ChEBI" id="CHEBI:64076"/>
        <dbReference type="ChEBI" id="CHEBI:456215"/>
        <dbReference type="ChEBI" id="CHEBI:456216"/>
        <dbReference type="EC" id="4.2.1.136"/>
    </reaction>
</comment>
<feature type="binding site" evidence="18">
    <location>
        <position position="128"/>
    </location>
    <ligand>
        <name>K(+)</name>
        <dbReference type="ChEBI" id="CHEBI:29103"/>
    </ligand>
</feature>
<dbReference type="Pfam" id="PF01256">
    <property type="entry name" value="Carb_kinase"/>
    <property type="match status" value="1"/>
</dbReference>
<dbReference type="CDD" id="cd01171">
    <property type="entry name" value="YXKO-related"/>
    <property type="match status" value="1"/>
</dbReference>
<proteinExistence type="inferred from homology"/>
<dbReference type="InterPro" id="IPR004443">
    <property type="entry name" value="YjeF_N_dom"/>
</dbReference>
<evidence type="ECO:0000256" key="1">
    <source>
        <dbReference type="ARBA" id="ARBA00000013"/>
    </source>
</evidence>
<dbReference type="Gene3D" id="3.40.1190.20">
    <property type="match status" value="1"/>
</dbReference>
<evidence type="ECO:0000256" key="4">
    <source>
        <dbReference type="ARBA" id="ARBA00009524"/>
    </source>
</evidence>
<dbReference type="InterPro" id="IPR017953">
    <property type="entry name" value="Carbohydrate_kinase_pred_CS"/>
</dbReference>
<comment type="catalytic activity">
    <reaction evidence="1 18 19">
        <text>(6R)-NADHX = (6S)-NADHX</text>
        <dbReference type="Rhea" id="RHEA:32215"/>
        <dbReference type="ChEBI" id="CHEBI:64074"/>
        <dbReference type="ChEBI" id="CHEBI:64075"/>
        <dbReference type="EC" id="5.1.99.6"/>
    </reaction>
</comment>
<keyword evidence="11 18" id="KW-0413">Isomerase</keyword>
<dbReference type="InterPro" id="IPR030677">
    <property type="entry name" value="Nnr"/>
</dbReference>
<feature type="binding site" evidence="17">
    <location>
        <position position="256"/>
    </location>
    <ligand>
        <name>(6S)-NADPHX</name>
        <dbReference type="ChEBI" id="CHEBI:64076"/>
    </ligand>
</feature>
<keyword evidence="7 17" id="KW-0067">ATP-binding</keyword>
<dbReference type="GO" id="GO:0016301">
    <property type="term" value="F:kinase activity"/>
    <property type="evidence" value="ECO:0007669"/>
    <property type="project" value="UniProtKB-KW"/>
</dbReference>
<dbReference type="Gene3D" id="3.40.50.10260">
    <property type="entry name" value="YjeF N-terminal domain"/>
    <property type="match status" value="1"/>
</dbReference>
<evidence type="ECO:0000259" key="21">
    <source>
        <dbReference type="PROSITE" id="PS51385"/>
    </source>
</evidence>
<evidence type="ECO:0000256" key="16">
    <source>
        <dbReference type="ARBA" id="ARBA00049209"/>
    </source>
</evidence>
<organism evidence="22 23">
    <name type="scientific">Gluconobacter oxydans DSM 3504</name>
    <dbReference type="NCBI Taxonomy" id="1288313"/>
    <lineage>
        <taxon>Bacteria</taxon>
        <taxon>Pseudomonadati</taxon>
        <taxon>Pseudomonadota</taxon>
        <taxon>Alphaproteobacteria</taxon>
        <taxon>Acetobacterales</taxon>
        <taxon>Acetobacteraceae</taxon>
        <taxon>Gluconobacter</taxon>
    </lineage>
</organism>
<reference evidence="22 23" key="1">
    <citation type="journal article" date="2015" name="Appl. Microbiol. Biotechnol.">
        <title>The consequence of an additional NADH dehydrogenase paralog on the growth of Gluconobacter oxydans DSM3504.</title>
        <authorList>
            <person name="Kostner D."/>
            <person name="Luchterhand B."/>
            <person name="Junker A."/>
            <person name="Volland S."/>
            <person name="Daniel R."/>
            <person name="Buchs J."/>
            <person name="Liebl W."/>
            <person name="Ehrenreich A."/>
        </authorList>
    </citation>
    <scope>NUCLEOTIDE SEQUENCE [LARGE SCALE GENOMIC DNA]</scope>
    <source>
        <strain evidence="22">DSM 3504</strain>
    </source>
</reference>
<evidence type="ECO:0000256" key="19">
    <source>
        <dbReference type="PIRNR" id="PIRNR017184"/>
    </source>
</evidence>
<comment type="cofactor">
    <cofactor evidence="18 19">
        <name>K(+)</name>
        <dbReference type="ChEBI" id="CHEBI:29103"/>
    </cofactor>
    <text evidence="18 19">Binds 1 potassium ion per subunit.</text>
</comment>
<comment type="function">
    <text evidence="17">Catalyzes the dehydration of the S-form of NAD(P)HX at the expense of ADP, which is converted to AMP. Together with NAD(P)HX epimerase, which catalyzes the epimerization of the S- and R-forms, the enzyme allows the repair of both epimers of NAD(P)HX, a damaged form of NAD(P)H that is a result of enzymatic or heat-dependent hydration.</text>
</comment>